<sequence>MLCLGLPLAAPVLKVLVKVHHLRHKLQQKRLVKLPKSMALRIWKSALKVPGLVANLLYVL</sequence>
<gene>
    <name evidence="1" type="ORF">NEILACOT_03201</name>
</gene>
<evidence type="ECO:0000313" key="2">
    <source>
        <dbReference type="Proteomes" id="UP000003843"/>
    </source>
</evidence>
<proteinExistence type="predicted"/>
<comment type="caution">
    <text evidence="1">The sequence shown here is derived from an EMBL/GenBank/DDBJ whole genome shotgun (WGS) entry which is preliminary data.</text>
</comment>
<evidence type="ECO:0000313" key="1">
    <source>
        <dbReference type="EMBL" id="EEZ76755.1"/>
    </source>
</evidence>
<protein>
    <submittedName>
        <fullName evidence="1">Uncharacterized protein</fullName>
    </submittedName>
</protein>
<name>D0W6R0_NEILA</name>
<dbReference type="AlphaFoldDB" id="D0W6R0"/>
<dbReference type="Proteomes" id="UP000003843">
    <property type="component" value="Unassembled WGS sequence"/>
</dbReference>
<reference evidence="1 2" key="1">
    <citation type="submission" date="2009-10" db="EMBL/GenBank/DDBJ databases">
        <authorList>
            <person name="Weinstock G."/>
            <person name="Sodergren E."/>
            <person name="Clifton S."/>
            <person name="Fulton L."/>
            <person name="Fulton B."/>
            <person name="Courtney L."/>
            <person name="Fronick C."/>
            <person name="Harrison M."/>
            <person name="Strong C."/>
            <person name="Farmer C."/>
            <person name="Delahaunty K."/>
            <person name="Markovic C."/>
            <person name="Hall O."/>
            <person name="Minx P."/>
            <person name="Tomlinson C."/>
            <person name="Mitreva M."/>
            <person name="Nelson J."/>
            <person name="Hou S."/>
            <person name="Wollam A."/>
            <person name="Pepin K.H."/>
            <person name="Johnson M."/>
            <person name="Bhonagiri V."/>
            <person name="Nash W.E."/>
            <person name="Warren W."/>
            <person name="Chinwalla A."/>
            <person name="Mardis E.R."/>
            <person name="Wilson R.K."/>
        </authorList>
    </citation>
    <scope>NUCLEOTIDE SEQUENCE [LARGE SCALE GENOMIC DNA]</scope>
    <source>
        <strain evidence="1 2">ATCC 23970</strain>
    </source>
</reference>
<dbReference type="EMBL" id="ACEQ02000002">
    <property type="protein sequence ID" value="EEZ76755.1"/>
    <property type="molecule type" value="Genomic_DNA"/>
</dbReference>
<accession>D0W6R0</accession>
<organism evidence="1 2">
    <name type="scientific">Neisseria lactamica ATCC 23970</name>
    <dbReference type="NCBI Taxonomy" id="546265"/>
    <lineage>
        <taxon>Bacteria</taxon>
        <taxon>Pseudomonadati</taxon>
        <taxon>Pseudomonadota</taxon>
        <taxon>Betaproteobacteria</taxon>
        <taxon>Neisseriales</taxon>
        <taxon>Neisseriaceae</taxon>
        <taxon>Neisseria</taxon>
    </lineage>
</organism>